<evidence type="ECO:0000256" key="3">
    <source>
        <dbReference type="ARBA" id="ARBA00022553"/>
    </source>
</evidence>
<accession>A0ABW0BTL3</accession>
<dbReference type="InterPro" id="IPR003594">
    <property type="entry name" value="HATPase_dom"/>
</dbReference>
<dbReference type="Pfam" id="PF00512">
    <property type="entry name" value="HisKA"/>
    <property type="match status" value="1"/>
</dbReference>
<dbReference type="PROSITE" id="PS50109">
    <property type="entry name" value="HIS_KIN"/>
    <property type="match status" value="1"/>
</dbReference>
<dbReference type="InterPro" id="IPR003661">
    <property type="entry name" value="HisK_dim/P_dom"/>
</dbReference>
<dbReference type="InterPro" id="IPR005467">
    <property type="entry name" value="His_kinase_dom"/>
</dbReference>
<dbReference type="PRINTS" id="PR00344">
    <property type="entry name" value="BCTRLSENSOR"/>
</dbReference>
<dbReference type="InterPro" id="IPR052162">
    <property type="entry name" value="Sensor_kinase/Photoreceptor"/>
</dbReference>
<dbReference type="SUPFAM" id="SSF55785">
    <property type="entry name" value="PYP-like sensor domain (PAS domain)"/>
    <property type="match status" value="6"/>
</dbReference>
<dbReference type="SMART" id="SM00387">
    <property type="entry name" value="HATPase_c"/>
    <property type="match status" value="1"/>
</dbReference>
<dbReference type="PROSITE" id="PS50112">
    <property type="entry name" value="PAS"/>
    <property type="match status" value="2"/>
</dbReference>
<name>A0ABW0BTL3_9BACT</name>
<dbReference type="CDD" id="cd00082">
    <property type="entry name" value="HisKA"/>
    <property type="match status" value="1"/>
</dbReference>
<keyword evidence="10" id="KW-1185">Reference proteome</keyword>
<dbReference type="SUPFAM" id="SSF47384">
    <property type="entry name" value="Homodimeric domain of signal transducing histidine kinase"/>
    <property type="match status" value="1"/>
</dbReference>
<organism evidence="9 10">
    <name type="scientific">Algoriphagus aquatilis</name>
    <dbReference type="NCBI Taxonomy" id="490186"/>
    <lineage>
        <taxon>Bacteria</taxon>
        <taxon>Pseudomonadati</taxon>
        <taxon>Bacteroidota</taxon>
        <taxon>Cytophagia</taxon>
        <taxon>Cytophagales</taxon>
        <taxon>Cyclobacteriaceae</taxon>
        <taxon>Algoriphagus</taxon>
    </lineage>
</organism>
<gene>
    <name evidence="9" type="ORF">ACFPIK_05350</name>
</gene>
<dbReference type="PANTHER" id="PTHR43304:SF1">
    <property type="entry name" value="PAC DOMAIN-CONTAINING PROTEIN"/>
    <property type="match status" value="1"/>
</dbReference>
<evidence type="ECO:0000256" key="5">
    <source>
        <dbReference type="ARBA" id="ARBA00022777"/>
    </source>
</evidence>
<dbReference type="InterPro" id="IPR003018">
    <property type="entry name" value="GAF"/>
</dbReference>
<proteinExistence type="predicted"/>
<dbReference type="Gene3D" id="1.10.287.130">
    <property type="match status" value="1"/>
</dbReference>
<sequence>MKDQANLHYGRTTPSSFDSVFRRMAAASKIGYWISDPYLSDLFWSDILFQLLGLIPSEKPSFEKLQSILEPSSQDLFKTRLTALKEEGVSFSVPILVTLPSGEKRSLSFDAWADRDSSGAIIQLAGIVKEQTGILEEKIELLLNHSHETIWCVDKNLCLIKGNENFHKTFGWEKGKTLRVGDYILDEKNMSPEEITFWKPNFEKALRGEESSWVIKRFFNGKNGFFQIRIVPIKESDKIVALACYADDVTNRIEEELKTKELVEKLNLSQKIAKIGYWEFDTITEEIFWTDEVFQIWGLEKGSLIPNFQQFIQSFHPDDIQDFLPKHYAALRGEAPLDAVHRIITSDGTVKYVHEKGWLEKNSLAGKDIFKGTVQDISYEKEIEKRLKERNSFIESTLINLPMGIAVSSLSTGQTTFINPAFSKAYGWPEDELRDVNAFFQKIYPDPEFRKQISERIMKDIQSGNPDQMYWNDIPITTQTGETRYVSAKNILLHELDLMISTVQDVTDRFEAEQALKTSNERFLLATQAVSDAIWDWDVSTKTILWGPGFYRLFGYPEDLTEVSTTFWDSKVHPDDLEQINKLLEATKKDSLQSKWSGEYRFQKADGSYAHVKETAVIIRDSSGKPIRMVGALQDVTEEKENQLLISQKTKYIETTAEIIELFLETDDWESQVPNMLKMMGETVGTDRAYIIQMYEKEGKKFGDLTHEWANDFTPSFIEEPEFREIPADAHPEIYEKAKQRKPFVVHTREALPATKRILEAQGIKSILNIPIIQDNELFGYLGFDSCQEEHNWTEDEKNFIQTVATNLSFAIGRKKQLDQIQEAFENHNALLESIGDSFYAFDKEYKVTYWNPTVEKLTGVKREEILGKSIWDFIPEVNEEFVEAYKIALDDKKKVNFETYDPWVNAWLEVTIYPTHQGVSVVIRDISSKKASEQQIQEFNERFSLITKASHDAIWDWNILTGEHYWGEGFNMIFDEEVAGVHMDHNRWKNRIHPEDRERISQLLLDILSDPNRNSFEAEYRFIKTNGTEIYLVDKGTVVRDMNGKPTRMVGAIQNITRRKAYEQSLKILNTELAKSIRDLEISNKELEQFAFVASHDLQEPLRMITSFLTLIEKRYADAIDERGQQYIRFAVDGAKRMREIILDLLEFSRIGNVTEEKKLVSAADLVNEVLIVHKKTIREKQAVVHVAELPEILCHPNSIMQVFQNLISNALKYHEGNHRPEISIECLEKKDSWQFSVSDNGIGIEKEYLEKIFVIFQRLHQKEQYSGTGIGLAICKKIVEFHGGKIWAQSEVGKGSTFFFTVKKQ</sequence>
<dbReference type="SUPFAM" id="SSF55781">
    <property type="entry name" value="GAF domain-like"/>
    <property type="match status" value="1"/>
</dbReference>
<dbReference type="Gene3D" id="3.30.450.20">
    <property type="entry name" value="PAS domain"/>
    <property type="match status" value="7"/>
</dbReference>
<keyword evidence="5" id="KW-0418">Kinase</keyword>
<dbReference type="SMART" id="SM00388">
    <property type="entry name" value="HisKA"/>
    <property type="match status" value="1"/>
</dbReference>
<dbReference type="InterPro" id="IPR036890">
    <property type="entry name" value="HATPase_C_sf"/>
</dbReference>
<feature type="domain" description="Histidine kinase" evidence="6">
    <location>
        <begin position="1094"/>
        <end position="1307"/>
    </location>
</feature>
<reference evidence="10" key="1">
    <citation type="journal article" date="2019" name="Int. J. Syst. Evol. Microbiol.">
        <title>The Global Catalogue of Microorganisms (GCM) 10K type strain sequencing project: providing services to taxonomists for standard genome sequencing and annotation.</title>
        <authorList>
            <consortium name="The Broad Institute Genomics Platform"/>
            <consortium name="The Broad Institute Genome Sequencing Center for Infectious Disease"/>
            <person name="Wu L."/>
            <person name="Ma J."/>
        </authorList>
    </citation>
    <scope>NUCLEOTIDE SEQUENCE [LARGE SCALE GENOMIC DNA]</scope>
    <source>
        <strain evidence="10">CGMCC 1.7030</strain>
    </source>
</reference>
<feature type="domain" description="PAC" evidence="8">
    <location>
        <begin position="1017"/>
        <end position="1069"/>
    </location>
</feature>
<evidence type="ECO:0000256" key="4">
    <source>
        <dbReference type="ARBA" id="ARBA00022679"/>
    </source>
</evidence>
<dbReference type="Gene3D" id="2.10.70.100">
    <property type="match status" value="2"/>
</dbReference>
<dbReference type="Pfam" id="PF01590">
    <property type="entry name" value="GAF"/>
    <property type="match status" value="1"/>
</dbReference>
<dbReference type="Proteomes" id="UP001596163">
    <property type="component" value="Unassembled WGS sequence"/>
</dbReference>
<feature type="domain" description="PAS" evidence="7">
    <location>
        <begin position="824"/>
        <end position="893"/>
    </location>
</feature>
<evidence type="ECO:0000256" key="1">
    <source>
        <dbReference type="ARBA" id="ARBA00000085"/>
    </source>
</evidence>
<dbReference type="EMBL" id="JBHSKS010000003">
    <property type="protein sequence ID" value="MFC5191184.1"/>
    <property type="molecule type" value="Genomic_DNA"/>
</dbReference>
<dbReference type="RefSeq" id="WP_377912997.1">
    <property type="nucleotide sequence ID" value="NZ_JBHSKS010000003.1"/>
</dbReference>
<dbReference type="Pfam" id="PF08448">
    <property type="entry name" value="PAS_4"/>
    <property type="match status" value="1"/>
</dbReference>
<evidence type="ECO:0000259" key="8">
    <source>
        <dbReference type="PROSITE" id="PS50113"/>
    </source>
</evidence>
<keyword evidence="3" id="KW-0597">Phosphoprotein</keyword>
<dbReference type="PANTHER" id="PTHR43304">
    <property type="entry name" value="PHYTOCHROME-LIKE PROTEIN CPH1"/>
    <property type="match status" value="1"/>
</dbReference>
<dbReference type="InterPro" id="IPR000014">
    <property type="entry name" value="PAS"/>
</dbReference>
<evidence type="ECO:0000256" key="2">
    <source>
        <dbReference type="ARBA" id="ARBA00012438"/>
    </source>
</evidence>
<dbReference type="Pfam" id="PF08447">
    <property type="entry name" value="PAS_3"/>
    <property type="match status" value="3"/>
</dbReference>
<feature type="domain" description="PAC" evidence="8">
    <location>
        <begin position="596"/>
        <end position="648"/>
    </location>
</feature>
<dbReference type="InterPro" id="IPR035965">
    <property type="entry name" value="PAS-like_dom_sf"/>
</dbReference>
<dbReference type="SMART" id="SM00091">
    <property type="entry name" value="PAS"/>
    <property type="match status" value="7"/>
</dbReference>
<evidence type="ECO:0000313" key="10">
    <source>
        <dbReference type="Proteomes" id="UP001596163"/>
    </source>
</evidence>
<feature type="domain" description="PAS" evidence="7">
    <location>
        <begin position="519"/>
        <end position="591"/>
    </location>
</feature>
<dbReference type="NCBIfam" id="TIGR00229">
    <property type="entry name" value="sensory_box"/>
    <property type="match status" value="5"/>
</dbReference>
<dbReference type="InterPro" id="IPR013655">
    <property type="entry name" value="PAS_fold_3"/>
</dbReference>
<dbReference type="SMART" id="SM00065">
    <property type="entry name" value="GAF"/>
    <property type="match status" value="1"/>
</dbReference>
<dbReference type="CDD" id="cd00130">
    <property type="entry name" value="PAS"/>
    <property type="match status" value="5"/>
</dbReference>
<evidence type="ECO:0000313" key="9">
    <source>
        <dbReference type="EMBL" id="MFC5191184.1"/>
    </source>
</evidence>
<dbReference type="EC" id="2.7.13.3" evidence="2"/>
<dbReference type="InterPro" id="IPR000700">
    <property type="entry name" value="PAS-assoc_C"/>
</dbReference>
<dbReference type="InterPro" id="IPR029016">
    <property type="entry name" value="GAF-like_dom_sf"/>
</dbReference>
<evidence type="ECO:0000259" key="6">
    <source>
        <dbReference type="PROSITE" id="PS50109"/>
    </source>
</evidence>
<dbReference type="InterPro" id="IPR004358">
    <property type="entry name" value="Sig_transdc_His_kin-like_C"/>
</dbReference>
<protein>
    <recommendedName>
        <fullName evidence="2">histidine kinase</fullName>
        <ecNumber evidence="2">2.7.13.3</ecNumber>
    </recommendedName>
</protein>
<dbReference type="InterPro" id="IPR013656">
    <property type="entry name" value="PAS_4"/>
</dbReference>
<dbReference type="Pfam" id="PF02518">
    <property type="entry name" value="HATPase_c"/>
    <property type="match status" value="1"/>
</dbReference>
<dbReference type="Gene3D" id="3.30.565.10">
    <property type="entry name" value="Histidine kinase-like ATPase, C-terminal domain"/>
    <property type="match status" value="1"/>
</dbReference>
<dbReference type="Gene3D" id="3.30.450.40">
    <property type="match status" value="1"/>
</dbReference>
<evidence type="ECO:0000259" key="7">
    <source>
        <dbReference type="PROSITE" id="PS50112"/>
    </source>
</evidence>
<comment type="catalytic activity">
    <reaction evidence="1">
        <text>ATP + protein L-histidine = ADP + protein N-phospho-L-histidine.</text>
        <dbReference type="EC" id="2.7.13.3"/>
    </reaction>
</comment>
<dbReference type="SMART" id="SM00086">
    <property type="entry name" value="PAC"/>
    <property type="match status" value="4"/>
</dbReference>
<dbReference type="InterPro" id="IPR001610">
    <property type="entry name" value="PAC"/>
</dbReference>
<dbReference type="SUPFAM" id="SSF55874">
    <property type="entry name" value="ATPase domain of HSP90 chaperone/DNA topoisomerase II/histidine kinase"/>
    <property type="match status" value="1"/>
</dbReference>
<comment type="caution">
    <text evidence="9">The sequence shown here is derived from an EMBL/GenBank/DDBJ whole genome shotgun (WGS) entry which is preliminary data.</text>
</comment>
<keyword evidence="4" id="KW-0808">Transferase</keyword>
<dbReference type="PROSITE" id="PS50113">
    <property type="entry name" value="PAC"/>
    <property type="match status" value="2"/>
</dbReference>
<dbReference type="InterPro" id="IPR036097">
    <property type="entry name" value="HisK_dim/P_sf"/>
</dbReference>